<proteinExistence type="predicted"/>
<accession>A0ABN2UCE7</accession>
<dbReference type="SUPFAM" id="SSF54197">
    <property type="entry name" value="HIT-like"/>
    <property type="match status" value="1"/>
</dbReference>
<dbReference type="EMBL" id="BAAAQN010000021">
    <property type="protein sequence ID" value="GAA2034534.1"/>
    <property type="molecule type" value="Genomic_DNA"/>
</dbReference>
<keyword evidence="2" id="KW-1185">Reference proteome</keyword>
<dbReference type="InterPro" id="IPR036265">
    <property type="entry name" value="HIT-like_sf"/>
</dbReference>
<evidence type="ECO:0000313" key="1">
    <source>
        <dbReference type="EMBL" id="GAA2034534.1"/>
    </source>
</evidence>
<dbReference type="Gene3D" id="3.30.428.10">
    <property type="entry name" value="HIT-like"/>
    <property type="match status" value="1"/>
</dbReference>
<sequence>MPECPFCLIAAGGAPARIIREWEDAVAFRPRSGGVNAGHVLVIPRRHVADAAEDPDITGMAAAHAAALAAELGDFNLISNRGSAAT</sequence>
<reference evidence="1 2" key="1">
    <citation type="journal article" date="2019" name="Int. J. Syst. Evol. Microbiol.">
        <title>The Global Catalogue of Microorganisms (GCM) 10K type strain sequencing project: providing services to taxonomists for standard genome sequencing and annotation.</title>
        <authorList>
            <consortium name="The Broad Institute Genomics Platform"/>
            <consortium name="The Broad Institute Genome Sequencing Center for Infectious Disease"/>
            <person name="Wu L."/>
            <person name="Ma J."/>
        </authorList>
    </citation>
    <scope>NUCLEOTIDE SEQUENCE [LARGE SCALE GENOMIC DNA]</scope>
    <source>
        <strain evidence="1 2">JCM 16014</strain>
    </source>
</reference>
<organism evidence="1 2">
    <name type="scientific">Catenulispora yoronensis</name>
    <dbReference type="NCBI Taxonomy" id="450799"/>
    <lineage>
        <taxon>Bacteria</taxon>
        <taxon>Bacillati</taxon>
        <taxon>Actinomycetota</taxon>
        <taxon>Actinomycetes</taxon>
        <taxon>Catenulisporales</taxon>
        <taxon>Catenulisporaceae</taxon>
        <taxon>Catenulispora</taxon>
    </lineage>
</organism>
<protein>
    <recommendedName>
        <fullName evidence="3">HIT domain-containing protein</fullName>
    </recommendedName>
</protein>
<name>A0ABN2UCE7_9ACTN</name>
<comment type="caution">
    <text evidence="1">The sequence shown here is derived from an EMBL/GenBank/DDBJ whole genome shotgun (WGS) entry which is preliminary data.</text>
</comment>
<evidence type="ECO:0008006" key="3">
    <source>
        <dbReference type="Google" id="ProtNLM"/>
    </source>
</evidence>
<dbReference type="Proteomes" id="UP001500751">
    <property type="component" value="Unassembled WGS sequence"/>
</dbReference>
<gene>
    <name evidence="1" type="ORF">GCM10009839_38820</name>
</gene>
<dbReference type="RefSeq" id="WP_344667035.1">
    <property type="nucleotide sequence ID" value="NZ_BAAAQN010000021.1"/>
</dbReference>
<evidence type="ECO:0000313" key="2">
    <source>
        <dbReference type="Proteomes" id="UP001500751"/>
    </source>
</evidence>